<keyword evidence="2" id="KW-1185">Reference proteome</keyword>
<protein>
    <submittedName>
        <fullName evidence="1">Uncharacterized protein</fullName>
    </submittedName>
</protein>
<reference evidence="1 2" key="1">
    <citation type="submission" date="2018-09" db="EMBL/GenBank/DDBJ databases">
        <title>A high-quality reference genome of wild soybean provides a powerful tool to mine soybean genomes.</title>
        <authorList>
            <person name="Xie M."/>
            <person name="Chung C.Y.L."/>
            <person name="Li M.-W."/>
            <person name="Wong F.-L."/>
            <person name="Chan T.-F."/>
            <person name="Lam H.-M."/>
        </authorList>
    </citation>
    <scope>NUCLEOTIDE SEQUENCE [LARGE SCALE GENOMIC DNA]</scope>
    <source>
        <strain evidence="2">cv. W05</strain>
        <tissue evidence="1">Hypocotyl of etiolated seedlings</tissue>
    </source>
</reference>
<dbReference type="EMBL" id="QZWG01000019">
    <property type="protein sequence ID" value="RZB46032.1"/>
    <property type="molecule type" value="Genomic_DNA"/>
</dbReference>
<evidence type="ECO:0000313" key="2">
    <source>
        <dbReference type="Proteomes" id="UP000289340"/>
    </source>
</evidence>
<dbReference type="SMR" id="A0A445FB22"/>
<accession>A0A445FB22</accession>
<sequence>MLSRTCLIWLSVFLLVLISVSIQFGYLTLLISASRGGVICCLRFSSQTFLLLYCPPRSLSLVLANYEAC</sequence>
<name>A0A445FB22_GLYSO</name>
<dbReference type="AlphaFoldDB" id="A0A445FB22"/>
<comment type="caution">
    <text evidence="1">The sequence shown here is derived from an EMBL/GenBank/DDBJ whole genome shotgun (WGS) entry which is preliminary data.</text>
</comment>
<organism evidence="1 2">
    <name type="scientific">Glycine soja</name>
    <name type="common">Wild soybean</name>
    <dbReference type="NCBI Taxonomy" id="3848"/>
    <lineage>
        <taxon>Eukaryota</taxon>
        <taxon>Viridiplantae</taxon>
        <taxon>Streptophyta</taxon>
        <taxon>Embryophyta</taxon>
        <taxon>Tracheophyta</taxon>
        <taxon>Spermatophyta</taxon>
        <taxon>Magnoliopsida</taxon>
        <taxon>eudicotyledons</taxon>
        <taxon>Gunneridae</taxon>
        <taxon>Pentapetalae</taxon>
        <taxon>rosids</taxon>
        <taxon>fabids</taxon>
        <taxon>Fabales</taxon>
        <taxon>Fabaceae</taxon>
        <taxon>Papilionoideae</taxon>
        <taxon>50 kb inversion clade</taxon>
        <taxon>NPAAA clade</taxon>
        <taxon>indigoferoid/millettioid clade</taxon>
        <taxon>Phaseoleae</taxon>
        <taxon>Glycine</taxon>
        <taxon>Glycine subgen. Soja</taxon>
    </lineage>
</organism>
<proteinExistence type="predicted"/>
<evidence type="ECO:0000313" key="1">
    <source>
        <dbReference type="EMBL" id="RZB46032.1"/>
    </source>
</evidence>
<dbReference type="Proteomes" id="UP000289340">
    <property type="component" value="Chromosome 19"/>
</dbReference>
<gene>
    <name evidence="1" type="ORF">D0Y65_050177</name>
</gene>